<comment type="caution">
    <text evidence="2">The sequence shown here is derived from an EMBL/GenBank/DDBJ whole genome shotgun (WGS) entry which is preliminary data.</text>
</comment>
<dbReference type="Proteomes" id="UP001176961">
    <property type="component" value="Unassembled WGS sequence"/>
</dbReference>
<organism evidence="2 3">
    <name type="scientific">Cylicocyclus nassatus</name>
    <name type="common">Nematode worm</name>
    <dbReference type="NCBI Taxonomy" id="53992"/>
    <lineage>
        <taxon>Eukaryota</taxon>
        <taxon>Metazoa</taxon>
        <taxon>Ecdysozoa</taxon>
        <taxon>Nematoda</taxon>
        <taxon>Chromadorea</taxon>
        <taxon>Rhabditida</taxon>
        <taxon>Rhabditina</taxon>
        <taxon>Rhabditomorpha</taxon>
        <taxon>Strongyloidea</taxon>
        <taxon>Strongylidae</taxon>
        <taxon>Cylicocyclus</taxon>
    </lineage>
</organism>
<evidence type="ECO:0000256" key="1">
    <source>
        <dbReference type="SAM" id="MobiDB-lite"/>
    </source>
</evidence>
<reference evidence="2" key="1">
    <citation type="submission" date="2023-07" db="EMBL/GenBank/DDBJ databases">
        <authorList>
            <consortium name="CYATHOMIX"/>
        </authorList>
    </citation>
    <scope>NUCLEOTIDE SEQUENCE</scope>
    <source>
        <strain evidence="2">N/A</strain>
    </source>
</reference>
<dbReference type="AlphaFoldDB" id="A0AA36HAA1"/>
<gene>
    <name evidence="2" type="ORF">CYNAS_LOCUS19043</name>
</gene>
<evidence type="ECO:0000313" key="3">
    <source>
        <dbReference type="Proteomes" id="UP001176961"/>
    </source>
</evidence>
<keyword evidence="3" id="KW-1185">Reference proteome</keyword>
<feature type="compositionally biased region" description="Basic residues" evidence="1">
    <location>
        <begin position="148"/>
        <end position="165"/>
    </location>
</feature>
<evidence type="ECO:0000313" key="2">
    <source>
        <dbReference type="EMBL" id="CAJ0607060.1"/>
    </source>
</evidence>
<accession>A0AA36HAA1</accession>
<dbReference type="EMBL" id="CATQJL010000316">
    <property type="protein sequence ID" value="CAJ0607060.1"/>
    <property type="molecule type" value="Genomic_DNA"/>
</dbReference>
<protein>
    <submittedName>
        <fullName evidence="2">Uncharacterized protein</fullName>
    </submittedName>
</protein>
<feature type="compositionally biased region" description="Basic and acidic residues" evidence="1">
    <location>
        <begin position="135"/>
        <end position="147"/>
    </location>
</feature>
<proteinExistence type="predicted"/>
<name>A0AA36HAA1_CYLNA</name>
<sequence length="193" mass="21926">MDLRYECKAIQNMTATLFALVGKTLDNLELIPSFIDRAEDNEVNVEDLKKLEQTVALTLSNSSRIYRKVQVIEDLLYYITRNAEARGTLKTMPTPPPIAFTVKINNDSEENKVDGCTDTQLDCSADQKALEHEENEAELRMKADAPQRGRRRSRSTVRLIKKVSRRLSLSKSRVPRAEKPGEFDADSTLPVER</sequence>
<feature type="region of interest" description="Disordered" evidence="1">
    <location>
        <begin position="135"/>
        <end position="193"/>
    </location>
</feature>